<accession>A0A4R1RMK5</accession>
<reference evidence="1 2" key="1">
    <citation type="submission" date="2019-03" db="EMBL/GenBank/DDBJ databases">
        <title>Genomic Encyclopedia of Type Strains, Phase IV (KMG-IV): sequencing the most valuable type-strain genomes for metagenomic binning, comparative biology and taxonomic classification.</title>
        <authorList>
            <person name="Goeker M."/>
        </authorList>
    </citation>
    <scope>NUCLEOTIDE SEQUENCE [LARGE SCALE GENOMIC DNA]</scope>
    <source>
        <strain evidence="1 2">DSM 18792</strain>
    </source>
</reference>
<gene>
    <name evidence="1" type="ORF">EV196_10271</name>
</gene>
<dbReference type="EMBL" id="SLUP01000002">
    <property type="protein sequence ID" value="TCL67515.1"/>
    <property type="molecule type" value="Genomic_DNA"/>
</dbReference>
<dbReference type="AlphaFoldDB" id="A0A4R1RMK5"/>
<dbReference type="Proteomes" id="UP000295455">
    <property type="component" value="Unassembled WGS sequence"/>
</dbReference>
<evidence type="ECO:0000313" key="2">
    <source>
        <dbReference type="Proteomes" id="UP000295455"/>
    </source>
</evidence>
<keyword evidence="2" id="KW-1185">Reference proteome</keyword>
<proteinExistence type="predicted"/>
<comment type="caution">
    <text evidence="1">The sequence shown here is derived from an EMBL/GenBank/DDBJ whole genome shotgun (WGS) entry which is preliminary data.</text>
</comment>
<sequence>MGWHAYKMTTKQQTYQERAEQLVKTIDIAKKVIVNSKSLDDKTRTHFLNWGRDIKNMALNPEPQFKKVASLKYLKNDFLIYWNEEDGKDIEKFWSKLYENGIDFEKKDTIQAVLKRKRIKDIHEYESVIDNIVVAEQMGRINKTQVKVLNQMIGEFEQRQTNKGK</sequence>
<organism evidence="1 2">
    <name type="scientific">Mariniflexile fucanivorans</name>
    <dbReference type="NCBI Taxonomy" id="264023"/>
    <lineage>
        <taxon>Bacteria</taxon>
        <taxon>Pseudomonadati</taxon>
        <taxon>Bacteroidota</taxon>
        <taxon>Flavobacteriia</taxon>
        <taxon>Flavobacteriales</taxon>
        <taxon>Flavobacteriaceae</taxon>
        <taxon>Mariniflexile</taxon>
    </lineage>
</organism>
<protein>
    <submittedName>
        <fullName evidence="1">Uncharacterized protein</fullName>
    </submittedName>
</protein>
<evidence type="ECO:0000313" key="1">
    <source>
        <dbReference type="EMBL" id="TCL67515.1"/>
    </source>
</evidence>
<name>A0A4R1RMK5_9FLAO</name>